<accession>A0A086T6G9</accession>
<gene>
    <name evidence="1" type="ORF">ACRE_042810</name>
</gene>
<proteinExistence type="predicted"/>
<evidence type="ECO:0000313" key="1">
    <source>
        <dbReference type="EMBL" id="KFH44951.1"/>
    </source>
</evidence>
<name>A0A086T6G9_HAPC1</name>
<keyword evidence="2" id="KW-1185">Reference proteome</keyword>
<dbReference type="STRING" id="857340.A0A086T6G9"/>
<organism evidence="1 2">
    <name type="scientific">Hapsidospora chrysogenum (strain ATCC 11550 / CBS 779.69 / DSM 880 / IAM 14645 / JCM 23072 / IMI 49137)</name>
    <name type="common">Acremonium chrysogenum</name>
    <dbReference type="NCBI Taxonomy" id="857340"/>
    <lineage>
        <taxon>Eukaryota</taxon>
        <taxon>Fungi</taxon>
        <taxon>Dikarya</taxon>
        <taxon>Ascomycota</taxon>
        <taxon>Pezizomycotina</taxon>
        <taxon>Sordariomycetes</taxon>
        <taxon>Hypocreomycetidae</taxon>
        <taxon>Hypocreales</taxon>
        <taxon>Bionectriaceae</taxon>
        <taxon>Hapsidospora</taxon>
    </lineage>
</organism>
<dbReference type="OrthoDB" id="5346581at2759"/>
<dbReference type="EMBL" id="JPKY01000040">
    <property type="protein sequence ID" value="KFH44951.1"/>
    <property type="molecule type" value="Genomic_DNA"/>
</dbReference>
<dbReference type="Proteomes" id="UP000029964">
    <property type="component" value="Unassembled WGS sequence"/>
</dbReference>
<protein>
    <submittedName>
        <fullName evidence="1">Uncharacterized protein</fullName>
    </submittedName>
</protein>
<comment type="caution">
    <text evidence="1">The sequence shown here is derived from an EMBL/GenBank/DDBJ whole genome shotgun (WGS) entry which is preliminary data.</text>
</comment>
<evidence type="ECO:0000313" key="2">
    <source>
        <dbReference type="Proteomes" id="UP000029964"/>
    </source>
</evidence>
<dbReference type="HOGENOM" id="CLU_1721811_0_0_1"/>
<sequence>MNLKAPANVAGITILNAHHRQPLQQAAIRILHTDRAEDTYAELLDGMPTTKTYRECFVSWKTHPSSRHSELCPGVRDKPVGWCLGSRWAASWPEIGDQLALLERREGRQINQESVDRLERSIKLATPSSPLWDWVKYKYGIGEQMREKAKDE</sequence>
<dbReference type="AlphaFoldDB" id="A0A086T6G9"/>
<reference evidence="2" key="1">
    <citation type="journal article" date="2014" name="Genome Announc.">
        <title>Genome sequence and annotation of Acremonium chrysogenum, producer of the beta-lactam antibiotic cephalosporin C.</title>
        <authorList>
            <person name="Terfehr D."/>
            <person name="Dahlmann T.A."/>
            <person name="Specht T."/>
            <person name="Zadra I."/>
            <person name="Kuernsteiner H."/>
            <person name="Kueck U."/>
        </authorList>
    </citation>
    <scope>NUCLEOTIDE SEQUENCE [LARGE SCALE GENOMIC DNA]</scope>
    <source>
        <strain evidence="2">ATCC 11550 / CBS 779.69 / DSM 880 / IAM 14645 / JCM 23072 / IMI 49137</strain>
    </source>
</reference>